<proteinExistence type="predicted"/>
<gene>
    <name evidence="1" type="ORF">CHILSU_LOCUS5280</name>
</gene>
<sequence>MQAGRARMAGVAGRTAVSANLASGLHLHLTSGMDTPYTLLIWQYESQIEPVSYYYKVTDYIICPKRELIRTIPMQISIRSMKNRLRAVIRDLRDDPNDFRNYIWMDENAYAILTLVTRQEHSPPPLRSHAMCPYPPVIPVSRSQTLKGGACVYLATTLSRVTIR</sequence>
<dbReference type="Proteomes" id="UP001153292">
    <property type="component" value="Chromosome 2"/>
</dbReference>
<dbReference type="EMBL" id="OU963895">
    <property type="protein sequence ID" value="CAH0402041.1"/>
    <property type="molecule type" value="Genomic_DNA"/>
</dbReference>
<reference evidence="1" key="1">
    <citation type="submission" date="2021-12" db="EMBL/GenBank/DDBJ databases">
        <authorList>
            <person name="King R."/>
        </authorList>
    </citation>
    <scope>NUCLEOTIDE SEQUENCE</scope>
</reference>
<protein>
    <recommendedName>
        <fullName evidence="3">PiggyBac transposable element-derived protein domain-containing protein</fullName>
    </recommendedName>
</protein>
<keyword evidence="2" id="KW-1185">Reference proteome</keyword>
<evidence type="ECO:0008006" key="3">
    <source>
        <dbReference type="Google" id="ProtNLM"/>
    </source>
</evidence>
<evidence type="ECO:0000313" key="2">
    <source>
        <dbReference type="Proteomes" id="UP001153292"/>
    </source>
</evidence>
<organism evidence="1 2">
    <name type="scientific">Chilo suppressalis</name>
    <name type="common">Asiatic rice borer moth</name>
    <dbReference type="NCBI Taxonomy" id="168631"/>
    <lineage>
        <taxon>Eukaryota</taxon>
        <taxon>Metazoa</taxon>
        <taxon>Ecdysozoa</taxon>
        <taxon>Arthropoda</taxon>
        <taxon>Hexapoda</taxon>
        <taxon>Insecta</taxon>
        <taxon>Pterygota</taxon>
        <taxon>Neoptera</taxon>
        <taxon>Endopterygota</taxon>
        <taxon>Lepidoptera</taxon>
        <taxon>Glossata</taxon>
        <taxon>Ditrysia</taxon>
        <taxon>Pyraloidea</taxon>
        <taxon>Crambidae</taxon>
        <taxon>Crambinae</taxon>
        <taxon>Chilo</taxon>
    </lineage>
</organism>
<evidence type="ECO:0000313" key="1">
    <source>
        <dbReference type="EMBL" id="CAH0402041.1"/>
    </source>
</evidence>
<accession>A0ABN8B3N3</accession>
<name>A0ABN8B3N3_CHISP</name>